<dbReference type="Proteomes" id="UP000831963">
    <property type="component" value="Chromosome"/>
</dbReference>
<evidence type="ECO:0000313" key="3">
    <source>
        <dbReference type="Proteomes" id="UP000831963"/>
    </source>
</evidence>
<keyword evidence="1" id="KW-1133">Transmembrane helix</keyword>
<evidence type="ECO:0000313" key="2">
    <source>
        <dbReference type="EMBL" id="UPL14863.1"/>
    </source>
</evidence>
<dbReference type="RefSeq" id="WP_247955674.1">
    <property type="nucleotide sequence ID" value="NZ_CP078077.1"/>
</dbReference>
<dbReference type="InterPro" id="IPR043739">
    <property type="entry name" value="DUF5684"/>
</dbReference>
<keyword evidence="1" id="KW-0812">Transmembrane</keyword>
<accession>A0ABY4IU19</accession>
<gene>
    <name evidence="2" type="ORF">KV396_10385</name>
</gene>
<proteinExistence type="predicted"/>
<keyword evidence="1" id="KW-0472">Membrane</keyword>
<evidence type="ECO:0000256" key="1">
    <source>
        <dbReference type="SAM" id="Phobius"/>
    </source>
</evidence>
<reference evidence="2 3" key="1">
    <citation type="submission" date="2021-06" db="EMBL/GenBank/DDBJ databases">
        <title>Genome-based taxonomic framework of Microbacterium strains isolated from marine environment, the description of four new species and reclassification of four preexisting species.</title>
        <authorList>
            <person name="Lee S.D."/>
            <person name="Kim S.-M."/>
            <person name="Byeon Y.-S."/>
            <person name="Yang H.L."/>
            <person name="Kim I.S."/>
        </authorList>
    </citation>
    <scope>NUCLEOTIDE SEQUENCE [LARGE SCALE GENOMIC DNA]</scope>
    <source>
        <strain evidence="2 3">SSW1-36</strain>
    </source>
</reference>
<name>A0ABY4IU19_9MICO</name>
<organism evidence="2 3">
    <name type="scientific">Microbacterium galbinum</name>
    <dbReference type="NCBI Taxonomy" id="2851646"/>
    <lineage>
        <taxon>Bacteria</taxon>
        <taxon>Bacillati</taxon>
        <taxon>Actinomycetota</taxon>
        <taxon>Actinomycetes</taxon>
        <taxon>Micrococcales</taxon>
        <taxon>Microbacteriaceae</taxon>
        <taxon>Microbacterium</taxon>
    </lineage>
</organism>
<dbReference type="Pfam" id="PF18936">
    <property type="entry name" value="DUF5684"/>
    <property type="match status" value="1"/>
</dbReference>
<feature type="transmembrane region" description="Helical" evidence="1">
    <location>
        <begin position="106"/>
        <end position="125"/>
    </location>
</feature>
<feature type="transmembrane region" description="Helical" evidence="1">
    <location>
        <begin position="20"/>
        <end position="42"/>
    </location>
</feature>
<protein>
    <recommendedName>
        <fullName evidence="4">Signal peptidase I</fullName>
    </recommendedName>
</protein>
<evidence type="ECO:0008006" key="4">
    <source>
        <dbReference type="Google" id="ProtNLM"/>
    </source>
</evidence>
<feature type="transmembrane region" description="Helical" evidence="1">
    <location>
        <begin position="74"/>
        <end position="94"/>
    </location>
</feature>
<sequence>MQLALVPAADVPVVPDFVSAFFSGTTSVIGIIFYVLLAIAWWKVFTKAGYPGILALIPIVNAIFLLRIAGMSGWWVLLYLVPIANVILAIVVAVKVGDRFGKGGAFSFFLLFLIPFIGYFILGFGDSRYRKA</sequence>
<dbReference type="EMBL" id="CP078077">
    <property type="protein sequence ID" value="UPL14863.1"/>
    <property type="molecule type" value="Genomic_DNA"/>
</dbReference>
<feature type="transmembrane region" description="Helical" evidence="1">
    <location>
        <begin position="49"/>
        <end position="68"/>
    </location>
</feature>
<keyword evidence="3" id="KW-1185">Reference proteome</keyword>